<sequence length="246" mass="27128">MKKLIVAGALLLVAIVIYSFVSGNKEAPNTESNISFYKTPLVCPAAPQIGCGSKAKPVLLSLENKSDVVTEAWLNRTGTVIAVVWKENTTPDLRTSVANAVFTENKLNVTAVSGEEEKTLMADFANKQNWYRNTDVDKLSMEEAGIIADRLISRVNAKTPLSKEKAENLKTEFIQAFKNRFTKNYGSAINNNEQKVENDIEKQIEGDLLSIGQKYLNESEMTALKEAIGMGLRPTEKDKSKSKSCC</sequence>
<keyword evidence="2" id="KW-1185">Reference proteome</keyword>
<name>A0A1N6FPQ5_9FLAO</name>
<dbReference type="AlphaFoldDB" id="A0A1N6FPQ5"/>
<reference evidence="2" key="1">
    <citation type="submission" date="2016-12" db="EMBL/GenBank/DDBJ databases">
        <authorList>
            <person name="Varghese N."/>
            <person name="Submissions S."/>
        </authorList>
    </citation>
    <scope>NUCLEOTIDE SEQUENCE [LARGE SCALE GENOMIC DNA]</scope>
    <source>
        <strain evidence="2">DSM 16779</strain>
    </source>
</reference>
<evidence type="ECO:0000313" key="2">
    <source>
        <dbReference type="Proteomes" id="UP000184782"/>
    </source>
</evidence>
<proteinExistence type="predicted"/>
<organism evidence="1 2">
    <name type="scientific">Chryseobacterium scophthalmum</name>
    <dbReference type="NCBI Taxonomy" id="59733"/>
    <lineage>
        <taxon>Bacteria</taxon>
        <taxon>Pseudomonadati</taxon>
        <taxon>Bacteroidota</taxon>
        <taxon>Flavobacteriia</taxon>
        <taxon>Flavobacteriales</taxon>
        <taxon>Weeksellaceae</taxon>
        <taxon>Chryseobacterium group</taxon>
        <taxon>Chryseobacterium</taxon>
    </lineage>
</organism>
<dbReference type="RefSeq" id="WP_074229642.1">
    <property type="nucleotide sequence ID" value="NZ_FSRQ01000001.1"/>
</dbReference>
<dbReference type="EMBL" id="FSRQ01000001">
    <property type="protein sequence ID" value="SIN97210.1"/>
    <property type="molecule type" value="Genomic_DNA"/>
</dbReference>
<protein>
    <submittedName>
        <fullName evidence="1">Uncharacterized protein</fullName>
    </submittedName>
</protein>
<evidence type="ECO:0000313" key="1">
    <source>
        <dbReference type="EMBL" id="SIN97210.1"/>
    </source>
</evidence>
<dbReference type="OrthoDB" id="1495482at2"/>
<gene>
    <name evidence="1" type="ORF">SAMN05421769_1489</name>
</gene>
<dbReference type="STRING" id="59733.SAMN05421769_1489"/>
<dbReference type="Proteomes" id="UP000184782">
    <property type="component" value="Unassembled WGS sequence"/>
</dbReference>
<accession>A0A1N6FPQ5</accession>